<dbReference type="AlphaFoldDB" id="A0A1L9RXF3"/>
<evidence type="ECO:0000313" key="2">
    <source>
        <dbReference type="Proteomes" id="UP000184383"/>
    </source>
</evidence>
<evidence type="ECO:0000313" key="1">
    <source>
        <dbReference type="EMBL" id="OJJ39620.1"/>
    </source>
</evidence>
<dbReference type="GeneID" id="63750524"/>
<reference evidence="2" key="1">
    <citation type="journal article" date="2017" name="Genome Biol.">
        <title>Comparative genomics reveals high biological diversity and specific adaptations in the industrially and medically important fungal genus Aspergillus.</title>
        <authorList>
            <person name="de Vries R.P."/>
            <person name="Riley R."/>
            <person name="Wiebenga A."/>
            <person name="Aguilar-Osorio G."/>
            <person name="Amillis S."/>
            <person name="Uchima C.A."/>
            <person name="Anderluh G."/>
            <person name="Asadollahi M."/>
            <person name="Askin M."/>
            <person name="Barry K."/>
            <person name="Battaglia E."/>
            <person name="Bayram O."/>
            <person name="Benocci T."/>
            <person name="Braus-Stromeyer S.A."/>
            <person name="Caldana C."/>
            <person name="Canovas D."/>
            <person name="Cerqueira G.C."/>
            <person name="Chen F."/>
            <person name="Chen W."/>
            <person name="Choi C."/>
            <person name="Clum A."/>
            <person name="Dos Santos R.A."/>
            <person name="Damasio A.R."/>
            <person name="Diallinas G."/>
            <person name="Emri T."/>
            <person name="Fekete E."/>
            <person name="Flipphi M."/>
            <person name="Freyberg S."/>
            <person name="Gallo A."/>
            <person name="Gournas C."/>
            <person name="Habgood R."/>
            <person name="Hainaut M."/>
            <person name="Harispe M.L."/>
            <person name="Henrissat B."/>
            <person name="Hilden K.S."/>
            <person name="Hope R."/>
            <person name="Hossain A."/>
            <person name="Karabika E."/>
            <person name="Karaffa L."/>
            <person name="Karanyi Z."/>
            <person name="Krasevec N."/>
            <person name="Kuo A."/>
            <person name="Kusch H."/>
            <person name="LaButti K."/>
            <person name="Lagendijk E.L."/>
            <person name="Lapidus A."/>
            <person name="Levasseur A."/>
            <person name="Lindquist E."/>
            <person name="Lipzen A."/>
            <person name="Logrieco A.F."/>
            <person name="MacCabe A."/>
            <person name="Maekelae M.R."/>
            <person name="Malavazi I."/>
            <person name="Melin P."/>
            <person name="Meyer V."/>
            <person name="Mielnichuk N."/>
            <person name="Miskei M."/>
            <person name="Molnar A.P."/>
            <person name="Mule G."/>
            <person name="Ngan C.Y."/>
            <person name="Orejas M."/>
            <person name="Orosz E."/>
            <person name="Ouedraogo J.P."/>
            <person name="Overkamp K.M."/>
            <person name="Park H.-S."/>
            <person name="Perrone G."/>
            <person name="Piumi F."/>
            <person name="Punt P.J."/>
            <person name="Ram A.F."/>
            <person name="Ramon A."/>
            <person name="Rauscher S."/>
            <person name="Record E."/>
            <person name="Riano-Pachon D.M."/>
            <person name="Robert V."/>
            <person name="Roehrig J."/>
            <person name="Ruller R."/>
            <person name="Salamov A."/>
            <person name="Salih N.S."/>
            <person name="Samson R.A."/>
            <person name="Sandor E."/>
            <person name="Sanguinetti M."/>
            <person name="Schuetze T."/>
            <person name="Sepcic K."/>
            <person name="Shelest E."/>
            <person name="Sherlock G."/>
            <person name="Sophianopoulou V."/>
            <person name="Squina F.M."/>
            <person name="Sun H."/>
            <person name="Susca A."/>
            <person name="Todd R.B."/>
            <person name="Tsang A."/>
            <person name="Unkles S.E."/>
            <person name="van de Wiele N."/>
            <person name="van Rossen-Uffink D."/>
            <person name="Oliveira J.V."/>
            <person name="Vesth T.C."/>
            <person name="Visser J."/>
            <person name="Yu J.-H."/>
            <person name="Zhou M."/>
            <person name="Andersen M.R."/>
            <person name="Archer D.B."/>
            <person name="Baker S.E."/>
            <person name="Benoit I."/>
            <person name="Brakhage A.A."/>
            <person name="Braus G.H."/>
            <person name="Fischer R."/>
            <person name="Frisvad J.C."/>
            <person name="Goldman G.H."/>
            <person name="Houbraken J."/>
            <person name="Oakley B."/>
            <person name="Pocsi I."/>
            <person name="Scazzocchio C."/>
            <person name="Seiboth B."/>
            <person name="vanKuyk P.A."/>
            <person name="Wortman J."/>
            <person name="Dyer P.S."/>
            <person name="Grigoriev I.V."/>
        </authorList>
    </citation>
    <scope>NUCLEOTIDE SEQUENCE [LARGE SCALE GENOMIC DNA]</scope>
    <source>
        <strain evidence="2">DTO 134E9</strain>
    </source>
</reference>
<dbReference type="OrthoDB" id="6077919at2759"/>
<accession>A0A1L9RXF3</accession>
<dbReference type="RefSeq" id="XP_040693296.1">
    <property type="nucleotide sequence ID" value="XM_040834676.1"/>
</dbReference>
<dbReference type="Proteomes" id="UP000184383">
    <property type="component" value="Unassembled WGS sequence"/>
</dbReference>
<organism evidence="1 2">
    <name type="scientific">Aspergillus wentii DTO 134E9</name>
    <dbReference type="NCBI Taxonomy" id="1073089"/>
    <lineage>
        <taxon>Eukaryota</taxon>
        <taxon>Fungi</taxon>
        <taxon>Dikarya</taxon>
        <taxon>Ascomycota</taxon>
        <taxon>Pezizomycotina</taxon>
        <taxon>Eurotiomycetes</taxon>
        <taxon>Eurotiomycetidae</taxon>
        <taxon>Eurotiales</taxon>
        <taxon>Aspergillaceae</taxon>
        <taxon>Aspergillus</taxon>
        <taxon>Aspergillus subgen. Cremei</taxon>
    </lineage>
</organism>
<name>A0A1L9RXF3_ASPWE</name>
<dbReference type="VEuPathDB" id="FungiDB:ASPWEDRAFT_37432"/>
<keyword evidence="2" id="KW-1185">Reference proteome</keyword>
<proteinExistence type="predicted"/>
<evidence type="ECO:0008006" key="3">
    <source>
        <dbReference type="Google" id="ProtNLM"/>
    </source>
</evidence>
<gene>
    <name evidence="1" type="ORF">ASPWEDRAFT_37432</name>
</gene>
<dbReference type="STRING" id="1073089.A0A1L9RXF3"/>
<protein>
    <recommendedName>
        <fullName evidence="3">C2H2-type domain-containing protein</fullName>
    </recommendedName>
</protein>
<sequence length="127" mass="14768">MATHDLDRPEKCPVLDCDYHIRRFVRAYDRERHTLVHYKGDLICGFCPESRSLAEKSFRRADLFKRHLVVDHEANTNRHESLNTDGENPAEISEVSGKCSNCSLIFNNIDDFHNHFYDCICRAIING</sequence>
<dbReference type="EMBL" id="KV878210">
    <property type="protein sequence ID" value="OJJ39620.1"/>
    <property type="molecule type" value="Genomic_DNA"/>
</dbReference>